<keyword evidence="2" id="KW-1185">Reference proteome</keyword>
<evidence type="ECO:0000313" key="1">
    <source>
        <dbReference type="EMBL" id="QOC54159.1"/>
    </source>
</evidence>
<accession>A0AAE7SXK9</accession>
<gene>
    <name evidence="1" type="primary">S2B_gp045c</name>
</gene>
<dbReference type="EMBL" id="MN857473">
    <property type="protein sequence ID" value="QOC54159.1"/>
    <property type="molecule type" value="Genomic_DNA"/>
</dbReference>
<protein>
    <submittedName>
        <fullName evidence="1">Uncharacterized protein</fullName>
    </submittedName>
</protein>
<evidence type="ECO:0000313" key="2">
    <source>
        <dbReference type="Proteomes" id="UP000827856"/>
    </source>
</evidence>
<reference evidence="1" key="1">
    <citation type="submission" date="2019-12" db="EMBL/GenBank/DDBJ databases">
        <title>S2B, a lysogenic bacteriophage that infects Caulobacter crescentus.</title>
        <authorList>
            <person name="Ely B."/>
            <person name="Berrios L."/>
            <person name="Thomas Q."/>
        </authorList>
    </citation>
    <scope>NUCLEOTIDE SEQUENCE</scope>
</reference>
<proteinExistence type="predicted"/>
<sequence length="95" mass="10654">MTRNETVAAHLKTVGRITSAAAHTAYGYFYLPMVIRRLRTSLRHLLPEGKEIITVTREDATGRPFAEYRLVDRAQAFANPPAFLTKSVNPLRKAA</sequence>
<organism evidence="1 2">
    <name type="scientific">Caulobacter phage S2B</name>
    <dbReference type="NCBI Taxonomy" id="2759120"/>
    <lineage>
        <taxon>Viruses</taxon>
        <taxon>Duplodnaviria</taxon>
        <taxon>Heunggongvirae</taxon>
        <taxon>Uroviricota</taxon>
        <taxon>Caudoviricetes</taxon>
        <taxon>Autographivirales</taxon>
        <taxon>Autographivirales incertae sedis</taxon>
        <taxon>Sumtervirus</taxon>
        <taxon>Sumtervirus S2B</taxon>
    </lineage>
</organism>
<dbReference type="Proteomes" id="UP000827856">
    <property type="component" value="Segment"/>
</dbReference>
<name>A0AAE7SXK9_9CAUD</name>